<dbReference type="InterPro" id="IPR011990">
    <property type="entry name" value="TPR-like_helical_dom_sf"/>
</dbReference>
<dbReference type="PROSITE" id="PS51257">
    <property type="entry name" value="PROKAR_LIPOPROTEIN"/>
    <property type="match status" value="1"/>
</dbReference>
<evidence type="ECO:0000256" key="1">
    <source>
        <dbReference type="SAM" id="SignalP"/>
    </source>
</evidence>
<gene>
    <name evidence="3" type="ORF">IAB91_05400</name>
</gene>
<dbReference type="AlphaFoldDB" id="A0A9D9NIW2"/>
<dbReference type="Gene3D" id="1.25.40.390">
    <property type="match status" value="1"/>
</dbReference>
<dbReference type="EMBL" id="JADIMD010000082">
    <property type="protein sequence ID" value="MBO8474708.1"/>
    <property type="molecule type" value="Genomic_DNA"/>
</dbReference>
<feature type="signal peptide" evidence="1">
    <location>
        <begin position="1"/>
        <end position="22"/>
    </location>
</feature>
<accession>A0A9D9NIW2</accession>
<dbReference type="Proteomes" id="UP000823757">
    <property type="component" value="Unassembled WGS sequence"/>
</dbReference>
<protein>
    <submittedName>
        <fullName evidence="3">RagB/SusD family nutrient uptake outer membrane protein</fullName>
    </submittedName>
</protein>
<dbReference type="InterPro" id="IPR033985">
    <property type="entry name" value="SusD-like_N"/>
</dbReference>
<dbReference type="SUPFAM" id="SSF48452">
    <property type="entry name" value="TPR-like"/>
    <property type="match status" value="1"/>
</dbReference>
<evidence type="ECO:0000313" key="4">
    <source>
        <dbReference type="Proteomes" id="UP000823757"/>
    </source>
</evidence>
<keyword evidence="1" id="KW-0732">Signal</keyword>
<evidence type="ECO:0000259" key="2">
    <source>
        <dbReference type="Pfam" id="PF14322"/>
    </source>
</evidence>
<feature type="chain" id="PRO_5038898762" evidence="1">
    <location>
        <begin position="23"/>
        <end position="576"/>
    </location>
</feature>
<dbReference type="GO" id="GO:0009279">
    <property type="term" value="C:cell outer membrane"/>
    <property type="evidence" value="ECO:0007669"/>
    <property type="project" value="UniProtKB-SubCell"/>
</dbReference>
<feature type="domain" description="SusD-like N-terminal" evidence="2">
    <location>
        <begin position="87"/>
        <end position="253"/>
    </location>
</feature>
<reference evidence="3" key="2">
    <citation type="journal article" date="2021" name="PeerJ">
        <title>Extensive microbial diversity within the chicken gut microbiome revealed by metagenomics and culture.</title>
        <authorList>
            <person name="Gilroy R."/>
            <person name="Ravi A."/>
            <person name="Getino M."/>
            <person name="Pursley I."/>
            <person name="Horton D.L."/>
            <person name="Alikhan N.F."/>
            <person name="Baker D."/>
            <person name="Gharbi K."/>
            <person name="Hall N."/>
            <person name="Watson M."/>
            <person name="Adriaenssens E.M."/>
            <person name="Foster-Nyarko E."/>
            <person name="Jarju S."/>
            <person name="Secka A."/>
            <person name="Antonio M."/>
            <person name="Oren A."/>
            <person name="Chaudhuri R.R."/>
            <person name="La Ragione R."/>
            <person name="Hildebrand F."/>
            <person name="Pallen M.J."/>
        </authorList>
    </citation>
    <scope>NUCLEOTIDE SEQUENCE</scope>
    <source>
        <strain evidence="3">B1-13419</strain>
    </source>
</reference>
<dbReference type="Pfam" id="PF14322">
    <property type="entry name" value="SusD-like_3"/>
    <property type="match status" value="1"/>
</dbReference>
<sequence length="576" mass="65965">MNYISKKTILFVTAAASLLLTGCVKEVFPSNGTLTDDQVKDYPVSMQIDGIAVSMMSANTAGFYSTYGDQTDFGIPSIHLRTEYMLEDIVSVGNRNYNQFNTYVADLYMSADYQYCSYFWACYYMWIKGANDVIGKIDPNTEDAEEQKVLAQAYTFRAMFYLDLARLYLPLENPSETGYQVYGDIIGLTVPKVTEKTTEQDAINNPRVPWLEMYEFILSDLKTAEEYFGGSSDKNYLYPTLGAVYGLYARTYLEIGANYEELEYNTTESRAAYKEAARYAQLAITTSGKTPLTQAQWEDPTTGFNNGASNNSWIWGLSVSAMRIMNISNFATYMAPEATWGYGCRVLPAINNKLYEQIPEADFRKHSWLDPNWEEFRTTGNRTYKYDYKFCGDDDDVANFKSYARPYTNIKFRPATGEISNYAVGSCSDHPLMRVEEMYFIMMEATVKSQNTTQSGITELNLPSAPEQLEEFMNQYRYTDNSYTCEATRVDDFIEEMMLQKRIEFWGEGVLMYDYKRLDLGITRSSSNFDDRFAFDTQGRSPQWNIVIPRSEIQSNAGISEYQNNPDPSGFYANRQ</sequence>
<reference evidence="3" key="1">
    <citation type="submission" date="2020-10" db="EMBL/GenBank/DDBJ databases">
        <authorList>
            <person name="Gilroy R."/>
        </authorList>
    </citation>
    <scope>NUCLEOTIDE SEQUENCE</scope>
    <source>
        <strain evidence="3">B1-13419</strain>
    </source>
</reference>
<comment type="caution">
    <text evidence="3">The sequence shown here is derived from an EMBL/GenBank/DDBJ whole genome shotgun (WGS) entry which is preliminary data.</text>
</comment>
<name>A0A9D9NIW2_9BACT</name>
<organism evidence="3 4">
    <name type="scientific">Candidatus Cryptobacteroides faecigallinarum</name>
    <dbReference type="NCBI Taxonomy" id="2840763"/>
    <lineage>
        <taxon>Bacteria</taxon>
        <taxon>Pseudomonadati</taxon>
        <taxon>Bacteroidota</taxon>
        <taxon>Bacteroidia</taxon>
        <taxon>Bacteroidales</taxon>
        <taxon>Candidatus Cryptobacteroides</taxon>
    </lineage>
</organism>
<proteinExistence type="predicted"/>
<evidence type="ECO:0000313" key="3">
    <source>
        <dbReference type="EMBL" id="MBO8474708.1"/>
    </source>
</evidence>